<dbReference type="InterPro" id="IPR009959">
    <property type="entry name" value="Cyclase_SnoaL-like"/>
</dbReference>
<dbReference type="Proteomes" id="UP000005801">
    <property type="component" value="Unassembled WGS sequence"/>
</dbReference>
<proteinExistence type="predicted"/>
<keyword evidence="3" id="KW-1185">Reference proteome</keyword>
<dbReference type="RefSeq" id="WP_006974975.1">
    <property type="nucleotide sequence ID" value="NZ_ABCS01000078.1"/>
</dbReference>
<dbReference type="PANTHER" id="PTHR38436:SF1">
    <property type="entry name" value="ESTER CYCLASE"/>
    <property type="match status" value="1"/>
</dbReference>
<dbReference type="eggNOG" id="COG4922">
    <property type="taxonomic scope" value="Bacteria"/>
</dbReference>
<dbReference type="SUPFAM" id="SSF54427">
    <property type="entry name" value="NTF2-like"/>
    <property type="match status" value="2"/>
</dbReference>
<dbReference type="InterPro" id="IPR037401">
    <property type="entry name" value="SnoaL-like"/>
</dbReference>
<dbReference type="GO" id="GO:0030638">
    <property type="term" value="P:polyketide metabolic process"/>
    <property type="evidence" value="ECO:0007669"/>
    <property type="project" value="InterPro"/>
</dbReference>
<dbReference type="PANTHER" id="PTHR38436">
    <property type="entry name" value="POLYKETIDE CYCLASE SNOAL-LIKE DOMAIN"/>
    <property type="match status" value="1"/>
</dbReference>
<accession>A6GE35</accession>
<evidence type="ECO:0000259" key="1">
    <source>
        <dbReference type="Pfam" id="PF12680"/>
    </source>
</evidence>
<evidence type="ECO:0000313" key="3">
    <source>
        <dbReference type="Proteomes" id="UP000005801"/>
    </source>
</evidence>
<dbReference type="AlphaFoldDB" id="A6GE35"/>
<comment type="caution">
    <text evidence="2">The sequence shown here is derived from an EMBL/GenBank/DDBJ whole genome shotgun (WGS) entry which is preliminary data.</text>
</comment>
<dbReference type="EMBL" id="ABCS01000078">
    <property type="protein sequence ID" value="EDM75901.1"/>
    <property type="molecule type" value="Genomic_DNA"/>
</dbReference>
<dbReference type="InterPro" id="IPR032710">
    <property type="entry name" value="NTF2-like_dom_sf"/>
</dbReference>
<dbReference type="STRING" id="391625.PPSIR1_08302"/>
<gene>
    <name evidence="2" type="ORF">PPSIR1_08302</name>
</gene>
<organism evidence="2 3">
    <name type="scientific">Plesiocystis pacifica SIR-1</name>
    <dbReference type="NCBI Taxonomy" id="391625"/>
    <lineage>
        <taxon>Bacteria</taxon>
        <taxon>Pseudomonadati</taxon>
        <taxon>Myxococcota</taxon>
        <taxon>Polyangia</taxon>
        <taxon>Nannocystales</taxon>
        <taxon>Nannocystaceae</taxon>
        <taxon>Plesiocystis</taxon>
    </lineage>
</organism>
<protein>
    <recommendedName>
        <fullName evidence="1">SnoaL-like domain-containing protein</fullName>
    </recommendedName>
</protein>
<dbReference type="Gene3D" id="3.10.450.50">
    <property type="match status" value="2"/>
</dbReference>
<reference evidence="2 3" key="1">
    <citation type="submission" date="2007-06" db="EMBL/GenBank/DDBJ databases">
        <authorList>
            <person name="Shimkets L."/>
            <person name="Ferriera S."/>
            <person name="Johnson J."/>
            <person name="Kravitz S."/>
            <person name="Beeson K."/>
            <person name="Sutton G."/>
            <person name="Rogers Y.-H."/>
            <person name="Friedman R."/>
            <person name="Frazier M."/>
            <person name="Venter J.C."/>
        </authorList>
    </citation>
    <scope>NUCLEOTIDE SEQUENCE [LARGE SCALE GENOMIC DNA]</scope>
    <source>
        <strain evidence="2 3">SIR-1</strain>
    </source>
</reference>
<name>A6GE35_9BACT</name>
<feature type="domain" description="SnoaL-like" evidence="1">
    <location>
        <begin position="36"/>
        <end position="112"/>
    </location>
</feature>
<dbReference type="Pfam" id="PF12680">
    <property type="entry name" value="SnoaL_2"/>
    <property type="match status" value="1"/>
</dbReference>
<evidence type="ECO:0000313" key="2">
    <source>
        <dbReference type="EMBL" id="EDM75901.1"/>
    </source>
</evidence>
<sequence length="263" mass="29965">MIDHDDQPRLRNAIGLYMEGIRDGKAREAIEKFTGARYTQHSTGVRDGKEGFIEFFEPFLARNPERDIQVIRGWQDERYAFVHVYQSLNGGEAQWVTADFFDFDADDKIIEHWDVIAAYCPATPSGHTSIDGATEIRDLEHTEANKALVREMIEQLLMRGGDVSKADQYISRDTYIQHNAEVGDGLEAFEALLNQPDRPLWYERVVLLVGRGNFVATLCEARWEGEPYAQADVFRVEGGRIVEHWDNVEPCPPEDELANGGKF</sequence>